<accession>A0A848LRM5</accession>
<dbReference type="AlphaFoldDB" id="A0A848LRM5"/>
<sequence>MRARSPQPRRIGAALLVAVWLLVPLLALVHGSHAHRYCPEHGTFEEVASSGDEGGAFRESTVVAPGAPRLADAGAATVADGHEDCPLLGAQQRQVIPGPIAVLLPEGLAPAELRGSRTPVVEPQVALLTIAPKGSPPRA</sequence>
<evidence type="ECO:0000313" key="1">
    <source>
        <dbReference type="EMBL" id="NMO20341.1"/>
    </source>
</evidence>
<reference evidence="1 2" key="1">
    <citation type="submission" date="2020-04" db="EMBL/GenBank/DDBJ databases">
        <title>Draft genome of Pyxidicoccus fallax type strain.</title>
        <authorList>
            <person name="Whitworth D.E."/>
        </authorList>
    </citation>
    <scope>NUCLEOTIDE SEQUENCE [LARGE SCALE GENOMIC DNA]</scope>
    <source>
        <strain evidence="1 2">DSM 14698</strain>
    </source>
</reference>
<protein>
    <submittedName>
        <fullName evidence="1">Uncharacterized protein</fullName>
    </submittedName>
</protein>
<dbReference type="RefSeq" id="WP_169349559.1">
    <property type="nucleotide sequence ID" value="NZ_JABBJJ010000238.1"/>
</dbReference>
<proteinExistence type="predicted"/>
<comment type="caution">
    <text evidence="1">The sequence shown here is derived from an EMBL/GenBank/DDBJ whole genome shotgun (WGS) entry which is preliminary data.</text>
</comment>
<name>A0A848LRM5_9BACT</name>
<gene>
    <name evidence="1" type="ORF">HG543_36595</name>
</gene>
<organism evidence="1 2">
    <name type="scientific">Pyxidicoccus fallax</name>
    <dbReference type="NCBI Taxonomy" id="394095"/>
    <lineage>
        <taxon>Bacteria</taxon>
        <taxon>Pseudomonadati</taxon>
        <taxon>Myxococcota</taxon>
        <taxon>Myxococcia</taxon>
        <taxon>Myxococcales</taxon>
        <taxon>Cystobacterineae</taxon>
        <taxon>Myxococcaceae</taxon>
        <taxon>Pyxidicoccus</taxon>
    </lineage>
</organism>
<keyword evidence="2" id="KW-1185">Reference proteome</keyword>
<evidence type="ECO:0000313" key="2">
    <source>
        <dbReference type="Proteomes" id="UP000518300"/>
    </source>
</evidence>
<dbReference type="Proteomes" id="UP000518300">
    <property type="component" value="Unassembled WGS sequence"/>
</dbReference>
<dbReference type="EMBL" id="JABBJJ010000238">
    <property type="protein sequence ID" value="NMO20341.1"/>
    <property type="molecule type" value="Genomic_DNA"/>
</dbReference>